<sequence length="996" mass="106214">MRLHKLEITAFGPFARTETVDFDALGADGLFLLHGQTGAGKTTILDAVAFALYGTVPGARKDGKRFLSDHAEPGAVPTVMLDATLGGRRVRITRSPEFFRPKKRGAGTTKQNAKAALTWLDGTGQNLTRLDEIGDAVGTALGMSADQFFQVVLLPQGEFARFLRADSDERGNLLERLFDTSRFGDIEEWFADARRASAAALETSRIATDKLLGQISTASGEDEQHDRVPVEWASDVLDASRAALNQSAQALALARITSDTAVVTLRELETTRDLQQRRTVAREQYAQYEAGTAERAALRLELERSAAAGPVAALAAEVDESTRRHTAASAASDRAYRALAQLDGSEAVTEGLCTSGTDFVADRTVVATAVRAWTTEVGALEQLRILVRRAESEERTAQQLAAELATVERAVETMQSERATLPDAIDAVEAAVHSAVHAAAEIPALDVERTRIGKAVEAAVELSKTRTKLAAAEKAHASAKSAFNDARAHTLDLREQRLEGMAAELASRLVDGQPCVVCGSEEHPAPTQATESTVTKEDEDAAAALEHRAAALTEKKAALVLDLVRARDSLVQQSGDRDSTQLVEALGTVDAALKKARTEAAQLDPLRARLTHLRSEDQRIAAAIGEKQSVAAGLAARATQVRASAQEMRSRIAAAVDGAESIDQRLARLEELITLSTDLVDKRVAAAGSATELQKLTDALAAKVAESGFDSAADAAQRVVPPARIASIEKHLADANDVRAHAEQVLAEPAILAVADTEPVDTVAAKNAVDAASTQLHAAVAAHAECKRRVEQLEDLTAQLWAAVDRVAPMQAKHEELAALADVVAGRGQNARKMSLRSYVLASRLEDVAESASARLRRMSSGRYEFVHSDEAESRGRRGGLGLDIRDDYTGVVRSAKTLSGGESFLASLSLALGLADVVAAESGGVVLDTIFIDEGFGTLDADTLESVMGVLDELRAGGRVVGIVSHVDEMRQRIPSRLHVIRERDGSRLQLFAAS</sequence>
<organism evidence="6 7">
    <name type="scientific">Rhodococcus sovatensis</name>
    <dbReference type="NCBI Taxonomy" id="1805840"/>
    <lineage>
        <taxon>Bacteria</taxon>
        <taxon>Bacillati</taxon>
        <taxon>Actinomycetota</taxon>
        <taxon>Actinomycetes</taxon>
        <taxon>Mycobacteriales</taxon>
        <taxon>Nocardiaceae</taxon>
        <taxon>Rhodococcus</taxon>
    </lineage>
</organism>
<feature type="coiled-coil region" evidence="4">
    <location>
        <begin position="380"/>
        <end position="417"/>
    </location>
</feature>
<reference evidence="6 7" key="1">
    <citation type="submission" date="2024-03" db="EMBL/GenBank/DDBJ databases">
        <title>Natural products discovery in diverse microorganisms through a two-stage MS feature dereplication strategy.</title>
        <authorList>
            <person name="Zhang R."/>
        </authorList>
    </citation>
    <scope>NUCLEOTIDE SEQUENCE [LARGE SCALE GENOMIC DNA]</scope>
    <source>
        <strain evidence="6 7">18930</strain>
    </source>
</reference>
<keyword evidence="4" id="KW-0175">Coiled coil</keyword>
<proteinExistence type="inferred from homology"/>
<feature type="domain" description="Rad50/SbcC-type AAA" evidence="5">
    <location>
        <begin position="5"/>
        <end position="180"/>
    </location>
</feature>
<evidence type="ECO:0000313" key="7">
    <source>
        <dbReference type="Proteomes" id="UP001432000"/>
    </source>
</evidence>
<evidence type="ECO:0000256" key="2">
    <source>
        <dbReference type="ARBA" id="ARBA00011322"/>
    </source>
</evidence>
<dbReference type="Pfam" id="PF13558">
    <property type="entry name" value="SbcC_Walker_B"/>
    <property type="match status" value="1"/>
</dbReference>
<evidence type="ECO:0000256" key="1">
    <source>
        <dbReference type="ARBA" id="ARBA00006930"/>
    </source>
</evidence>
<keyword evidence="7" id="KW-1185">Reference proteome</keyword>
<dbReference type="PANTHER" id="PTHR32114:SF2">
    <property type="entry name" value="ABC TRANSPORTER ABCH.3"/>
    <property type="match status" value="1"/>
</dbReference>
<dbReference type="Proteomes" id="UP001432000">
    <property type="component" value="Chromosome"/>
</dbReference>
<dbReference type="Pfam" id="PF13476">
    <property type="entry name" value="AAA_23"/>
    <property type="match status" value="1"/>
</dbReference>
<accession>A0ABZ2PD69</accession>
<gene>
    <name evidence="6" type="ORF">WDS16_16230</name>
</gene>
<dbReference type="Gene3D" id="3.40.50.300">
    <property type="entry name" value="P-loop containing nucleotide triphosphate hydrolases"/>
    <property type="match status" value="2"/>
</dbReference>
<dbReference type="InterPro" id="IPR027417">
    <property type="entry name" value="P-loop_NTPase"/>
</dbReference>
<evidence type="ECO:0000256" key="4">
    <source>
        <dbReference type="SAM" id="Coils"/>
    </source>
</evidence>
<protein>
    <recommendedName>
        <fullName evidence="3">Nuclease SbcCD subunit C</fullName>
    </recommendedName>
</protein>
<comment type="subunit">
    <text evidence="2">Heterodimer of SbcC and SbcD.</text>
</comment>
<evidence type="ECO:0000256" key="3">
    <source>
        <dbReference type="ARBA" id="ARBA00013368"/>
    </source>
</evidence>
<dbReference type="PANTHER" id="PTHR32114">
    <property type="entry name" value="ABC TRANSPORTER ABCH.3"/>
    <property type="match status" value="1"/>
</dbReference>
<comment type="similarity">
    <text evidence="1">Belongs to the SMC family. SbcC subfamily.</text>
</comment>
<dbReference type="EMBL" id="CP147846">
    <property type="protein sequence ID" value="WXG66820.1"/>
    <property type="molecule type" value="Genomic_DNA"/>
</dbReference>
<dbReference type="InterPro" id="IPR038729">
    <property type="entry name" value="Rad50/SbcC_AAA"/>
</dbReference>
<evidence type="ECO:0000313" key="6">
    <source>
        <dbReference type="EMBL" id="WXG66820.1"/>
    </source>
</evidence>
<dbReference type="RefSeq" id="WP_338886262.1">
    <property type="nucleotide sequence ID" value="NZ_CP147846.1"/>
</dbReference>
<dbReference type="SUPFAM" id="SSF52540">
    <property type="entry name" value="P-loop containing nucleoside triphosphate hydrolases"/>
    <property type="match status" value="1"/>
</dbReference>
<evidence type="ECO:0000259" key="5">
    <source>
        <dbReference type="Pfam" id="PF13476"/>
    </source>
</evidence>
<name>A0ABZ2PD69_9NOCA</name>